<dbReference type="GO" id="GO:0004852">
    <property type="term" value="F:uroporphyrinogen-III synthase activity"/>
    <property type="evidence" value="ECO:0007669"/>
    <property type="project" value="InterPro"/>
</dbReference>
<dbReference type="InterPro" id="IPR003754">
    <property type="entry name" value="4pyrrol_synth_uPrphyn_synth"/>
</dbReference>
<gene>
    <name evidence="2" type="ORF">MET9862_00955</name>
</gene>
<name>A0A509EA49_9HYPH</name>
<dbReference type="Proteomes" id="UP000410984">
    <property type="component" value="Unassembled WGS sequence"/>
</dbReference>
<accession>A0A509EA49</accession>
<dbReference type="AlphaFoldDB" id="A0A509EA49"/>
<sequence>MRIWVARPEPGASRTGARLAALGHAPLVAPVLAARATGRSIPDVRFDALLLTSAQALPALSETDRAALRGRPVFAVGPRTRATAEAYGFGTAIEGSGDAADLAQAIRDRLAPDAHLLLVAGAERKAEPVASLLRAGFDVHVHIAYAAEPVALLPSAVAEALPGLDAALHYSRRSAETALDLVHAAGRAEPFRMIRHYCLSDDVALPLAAAGCLIHFVPARPREDDLLAGLC</sequence>
<dbReference type="CDD" id="cd06578">
    <property type="entry name" value="HemD"/>
    <property type="match status" value="1"/>
</dbReference>
<proteinExistence type="predicted"/>
<feature type="domain" description="Tetrapyrrole biosynthesis uroporphyrinogen III synthase" evidence="1">
    <location>
        <begin position="15"/>
        <end position="227"/>
    </location>
</feature>
<evidence type="ECO:0000259" key="1">
    <source>
        <dbReference type="Pfam" id="PF02602"/>
    </source>
</evidence>
<dbReference type="SUPFAM" id="SSF69618">
    <property type="entry name" value="HemD-like"/>
    <property type="match status" value="1"/>
</dbReference>
<organism evidence="2 3">
    <name type="scientific">Methylobacterium symbioticum</name>
    <dbReference type="NCBI Taxonomy" id="2584084"/>
    <lineage>
        <taxon>Bacteria</taxon>
        <taxon>Pseudomonadati</taxon>
        <taxon>Pseudomonadota</taxon>
        <taxon>Alphaproteobacteria</taxon>
        <taxon>Hyphomicrobiales</taxon>
        <taxon>Methylobacteriaceae</taxon>
        <taxon>Methylobacterium</taxon>
    </lineage>
</organism>
<evidence type="ECO:0000313" key="2">
    <source>
        <dbReference type="EMBL" id="VUD70389.1"/>
    </source>
</evidence>
<dbReference type="RefSeq" id="WP_142581967.1">
    <property type="nucleotide sequence ID" value="NZ_CABFPH010000008.1"/>
</dbReference>
<dbReference type="Pfam" id="PF02602">
    <property type="entry name" value="HEM4"/>
    <property type="match status" value="1"/>
</dbReference>
<protein>
    <recommendedName>
        <fullName evidence="1">Tetrapyrrole biosynthesis uroporphyrinogen III synthase domain-containing protein</fullName>
    </recommendedName>
</protein>
<dbReference type="OrthoDB" id="7163809at2"/>
<dbReference type="GO" id="GO:0033014">
    <property type="term" value="P:tetrapyrrole biosynthetic process"/>
    <property type="evidence" value="ECO:0007669"/>
    <property type="project" value="InterPro"/>
</dbReference>
<evidence type="ECO:0000313" key="3">
    <source>
        <dbReference type="Proteomes" id="UP000410984"/>
    </source>
</evidence>
<keyword evidence="3" id="KW-1185">Reference proteome</keyword>
<reference evidence="2 3" key="1">
    <citation type="submission" date="2019-06" db="EMBL/GenBank/DDBJ databases">
        <authorList>
            <person name="Rodrigo-Torres L."/>
            <person name="Arahal R. D."/>
            <person name="Lucena T."/>
        </authorList>
    </citation>
    <scope>NUCLEOTIDE SEQUENCE [LARGE SCALE GENOMIC DNA]</scope>
    <source>
        <strain evidence="2 3">SB0023/3</strain>
    </source>
</reference>
<dbReference type="Gene3D" id="3.40.50.10090">
    <property type="match status" value="2"/>
</dbReference>
<dbReference type="InterPro" id="IPR036108">
    <property type="entry name" value="4pyrrol_syn_uPrphyn_synt_sf"/>
</dbReference>
<dbReference type="EMBL" id="CABFPH010000008">
    <property type="protein sequence ID" value="VUD70389.1"/>
    <property type="molecule type" value="Genomic_DNA"/>
</dbReference>